<reference evidence="3" key="2">
    <citation type="submission" date="2020-10" db="UniProtKB">
        <authorList>
            <consortium name="WormBaseParasite"/>
        </authorList>
    </citation>
    <scope>IDENTIFICATION</scope>
</reference>
<accession>A0A7E4V2S6</accession>
<evidence type="ECO:0000313" key="2">
    <source>
        <dbReference type="Proteomes" id="UP000492821"/>
    </source>
</evidence>
<feature type="region of interest" description="Disordered" evidence="1">
    <location>
        <begin position="255"/>
        <end position="274"/>
    </location>
</feature>
<feature type="compositionally biased region" description="Basic residues" evidence="1">
    <location>
        <begin position="217"/>
        <end position="227"/>
    </location>
</feature>
<feature type="region of interest" description="Disordered" evidence="1">
    <location>
        <begin position="413"/>
        <end position="471"/>
    </location>
</feature>
<dbReference type="Proteomes" id="UP000492821">
    <property type="component" value="Unassembled WGS sequence"/>
</dbReference>
<protein>
    <submittedName>
        <fullName evidence="3">Nuclear transcription factor Y subunit</fullName>
    </submittedName>
</protein>
<feature type="compositionally biased region" description="Pro residues" evidence="1">
    <location>
        <begin position="454"/>
        <end position="470"/>
    </location>
</feature>
<organism evidence="2 3">
    <name type="scientific">Panagrellus redivivus</name>
    <name type="common">Microworm</name>
    <dbReference type="NCBI Taxonomy" id="6233"/>
    <lineage>
        <taxon>Eukaryota</taxon>
        <taxon>Metazoa</taxon>
        <taxon>Ecdysozoa</taxon>
        <taxon>Nematoda</taxon>
        <taxon>Chromadorea</taxon>
        <taxon>Rhabditida</taxon>
        <taxon>Tylenchina</taxon>
        <taxon>Panagrolaimomorpha</taxon>
        <taxon>Panagrolaimoidea</taxon>
        <taxon>Panagrolaimidae</taxon>
        <taxon>Panagrellus</taxon>
    </lineage>
</organism>
<feature type="compositionally biased region" description="Polar residues" evidence="1">
    <location>
        <begin position="57"/>
        <end position="74"/>
    </location>
</feature>
<dbReference type="WBParaSite" id="Pan_g15854.t1">
    <property type="protein sequence ID" value="Pan_g15854.t1"/>
    <property type="gene ID" value="Pan_g15854"/>
</dbReference>
<feature type="region of interest" description="Disordered" evidence="1">
    <location>
        <begin position="21"/>
        <end position="74"/>
    </location>
</feature>
<feature type="region of interest" description="Disordered" evidence="1">
    <location>
        <begin position="181"/>
        <end position="233"/>
    </location>
</feature>
<name>A0A7E4V2S6_PANRE</name>
<evidence type="ECO:0000256" key="1">
    <source>
        <dbReference type="SAM" id="MobiDB-lite"/>
    </source>
</evidence>
<proteinExistence type="predicted"/>
<feature type="compositionally biased region" description="Acidic residues" evidence="1">
    <location>
        <begin position="30"/>
        <end position="41"/>
    </location>
</feature>
<dbReference type="AlphaFoldDB" id="A0A7E4V2S6"/>
<sequence>MADPDTIDYVYSPPVVAEAPEFHEDVYPDFAEEPTPNEDLTDQQHSDSASVEPRETSVATSGTATADENASQDTPFMPLFKYSMTKDAIRRRIYRAKQIAKREGKTDAVVIDPALQAIHPDAINPESDSTSIPPGIDPVTGRPWSPGTVPYRRNFQYSTKKDAVRKRRKRVEQIRLCREQGLPIPKAKPKTPARSRASSTDSDIICEGVFPAGTTTPKKKKKKKSGRKPLPPSNIVTEALQIFGPSSVLVVQPAPAEPPRPISPGSMPYRTNFNYSTNKESLKKRRQRLQKMGHKYSEGKLMLSMTKDAIKKRRQRARRLGLYNEDNTIPPTSFISRARPSNLANPLENNTVVPIADIQPPPPPNPAVAEPRVYKLVNYSMKKDAIRKRRQRFAQNGMLLNKELALPTESVVLMPNATPAPPPQPPSSSREASVVFDGADPSSSTDQNQSQPAQPQPIPAGLIPQPPPMIVVPAEGPLNPGQCVYRAVSYSTHKEAVRKRKQRLRKRALKLAQERSDEVETVTIDDDD</sequence>
<evidence type="ECO:0000313" key="3">
    <source>
        <dbReference type="WBParaSite" id="Pan_g15854.t1"/>
    </source>
</evidence>
<feature type="region of interest" description="Disordered" evidence="1">
    <location>
        <begin position="121"/>
        <end position="152"/>
    </location>
</feature>
<keyword evidence="2" id="KW-1185">Reference proteome</keyword>
<reference evidence="2" key="1">
    <citation type="journal article" date="2013" name="Genetics">
        <title>The draft genome and transcriptome of Panagrellus redivivus are shaped by the harsh demands of a free-living lifestyle.</title>
        <authorList>
            <person name="Srinivasan J."/>
            <person name="Dillman A.R."/>
            <person name="Macchietto M.G."/>
            <person name="Heikkinen L."/>
            <person name="Lakso M."/>
            <person name="Fracchia K.M."/>
            <person name="Antoshechkin I."/>
            <person name="Mortazavi A."/>
            <person name="Wong G."/>
            <person name="Sternberg P.W."/>
        </authorList>
    </citation>
    <scope>NUCLEOTIDE SEQUENCE [LARGE SCALE GENOMIC DNA]</scope>
    <source>
        <strain evidence="2">MT8872</strain>
    </source>
</reference>